<gene>
    <name evidence="2" type="ORF">ACFQ2T_06400</name>
</gene>
<protein>
    <submittedName>
        <fullName evidence="2">Uncharacterized protein</fullName>
    </submittedName>
</protein>
<dbReference type="Proteomes" id="UP001597206">
    <property type="component" value="Unassembled WGS sequence"/>
</dbReference>
<dbReference type="EMBL" id="JBHTLN010000001">
    <property type="protein sequence ID" value="MFD1122127.1"/>
    <property type="molecule type" value="Genomic_DNA"/>
</dbReference>
<proteinExistence type="predicted"/>
<sequence>MRKFLLLLALSAIARKVVAAVKNNQPTANAGSDETLHPSTH</sequence>
<dbReference type="RefSeq" id="WP_379032043.1">
    <property type="nucleotide sequence ID" value="NZ_JBHTLN010000001.1"/>
</dbReference>
<keyword evidence="1" id="KW-0732">Signal</keyword>
<keyword evidence="3" id="KW-1185">Reference proteome</keyword>
<comment type="caution">
    <text evidence="2">The sequence shown here is derived from an EMBL/GenBank/DDBJ whole genome shotgun (WGS) entry which is preliminary data.</text>
</comment>
<accession>A0ABW3PB18</accession>
<evidence type="ECO:0000256" key="1">
    <source>
        <dbReference type="SAM" id="SignalP"/>
    </source>
</evidence>
<evidence type="ECO:0000313" key="2">
    <source>
        <dbReference type="EMBL" id="MFD1122127.1"/>
    </source>
</evidence>
<reference evidence="3" key="1">
    <citation type="journal article" date="2019" name="Int. J. Syst. Evol. Microbiol.">
        <title>The Global Catalogue of Microorganisms (GCM) 10K type strain sequencing project: providing services to taxonomists for standard genome sequencing and annotation.</title>
        <authorList>
            <consortium name="The Broad Institute Genomics Platform"/>
            <consortium name="The Broad Institute Genome Sequencing Center for Infectious Disease"/>
            <person name="Wu L."/>
            <person name="Ma J."/>
        </authorList>
    </citation>
    <scope>NUCLEOTIDE SEQUENCE [LARGE SCALE GENOMIC DNA]</scope>
    <source>
        <strain evidence="3">CCUG 58411</strain>
    </source>
</reference>
<evidence type="ECO:0000313" key="3">
    <source>
        <dbReference type="Proteomes" id="UP001597206"/>
    </source>
</evidence>
<feature type="chain" id="PRO_5045064197" evidence="1">
    <location>
        <begin position="20"/>
        <end position="41"/>
    </location>
</feature>
<organism evidence="2 3">
    <name type="scientific">Methylophilus flavus</name>
    <dbReference type="NCBI Taxonomy" id="640084"/>
    <lineage>
        <taxon>Bacteria</taxon>
        <taxon>Pseudomonadati</taxon>
        <taxon>Pseudomonadota</taxon>
        <taxon>Betaproteobacteria</taxon>
        <taxon>Nitrosomonadales</taxon>
        <taxon>Methylophilaceae</taxon>
        <taxon>Methylophilus</taxon>
    </lineage>
</organism>
<name>A0ABW3PB18_9PROT</name>
<feature type="signal peptide" evidence="1">
    <location>
        <begin position="1"/>
        <end position="19"/>
    </location>
</feature>